<organism evidence="1 2">
    <name type="scientific">Herrania umbratica</name>
    <dbReference type="NCBI Taxonomy" id="108875"/>
    <lineage>
        <taxon>Eukaryota</taxon>
        <taxon>Viridiplantae</taxon>
        <taxon>Streptophyta</taxon>
        <taxon>Embryophyta</taxon>
        <taxon>Tracheophyta</taxon>
        <taxon>Spermatophyta</taxon>
        <taxon>Magnoliopsida</taxon>
        <taxon>eudicotyledons</taxon>
        <taxon>Gunneridae</taxon>
        <taxon>Pentapetalae</taxon>
        <taxon>rosids</taxon>
        <taxon>malvids</taxon>
        <taxon>Malvales</taxon>
        <taxon>Malvaceae</taxon>
        <taxon>Byttnerioideae</taxon>
        <taxon>Herrania</taxon>
    </lineage>
</organism>
<dbReference type="Proteomes" id="UP000504621">
    <property type="component" value="Unplaced"/>
</dbReference>
<gene>
    <name evidence="2" type="primary">LOC110414772</name>
</gene>
<dbReference type="Gene3D" id="3.40.50.2000">
    <property type="entry name" value="Glycogen Phosphorylase B"/>
    <property type="match status" value="1"/>
</dbReference>
<dbReference type="AlphaFoldDB" id="A0A6J1A4T7"/>
<dbReference type="SUPFAM" id="SSF53756">
    <property type="entry name" value="UDP-Glycosyltransferase/glycogen phosphorylase"/>
    <property type="match status" value="1"/>
</dbReference>
<dbReference type="OrthoDB" id="5835829at2759"/>
<accession>A0A6J1A4T7</accession>
<sequence>MQVAPENLRKGMEVAGAETGSKVSCLVTDAFFWFAKEMAEENGLPWLPFWTAGACALSSPVYTDLVREKLGVGGIVGREDETLNFTPGMSNIRIRDLPEGILFGSLESVFSRMLHRMGQVLP</sequence>
<protein>
    <submittedName>
        <fullName evidence="2">Anthocyanidin 3-O-glucosyltransferase 2-like</fullName>
    </submittedName>
</protein>
<reference evidence="2" key="1">
    <citation type="submission" date="2025-08" db="UniProtKB">
        <authorList>
            <consortium name="RefSeq"/>
        </authorList>
    </citation>
    <scope>IDENTIFICATION</scope>
    <source>
        <tissue evidence="2">Leaf</tissue>
    </source>
</reference>
<proteinExistence type="predicted"/>
<evidence type="ECO:0000313" key="2">
    <source>
        <dbReference type="RefSeq" id="XP_021281850.1"/>
    </source>
</evidence>
<keyword evidence="1" id="KW-1185">Reference proteome</keyword>
<dbReference type="GeneID" id="110414772"/>
<dbReference type="RefSeq" id="XP_021281850.1">
    <property type="nucleotide sequence ID" value="XM_021426175.1"/>
</dbReference>
<feature type="non-terminal residue" evidence="2">
    <location>
        <position position="122"/>
    </location>
</feature>
<name>A0A6J1A4T7_9ROSI</name>
<evidence type="ECO:0000313" key="1">
    <source>
        <dbReference type="Proteomes" id="UP000504621"/>
    </source>
</evidence>